<dbReference type="PANTHER" id="PTHR46108:SF4">
    <property type="entry name" value="BLUE CHEESE"/>
    <property type="match status" value="1"/>
</dbReference>
<dbReference type="STRING" id="4072.A0A2G2ZXR0"/>
<dbReference type="InterPro" id="IPR051944">
    <property type="entry name" value="BEACH_domain_protein"/>
</dbReference>
<name>A0A2G2ZXR0_CAPAN</name>
<organism evidence="3 4">
    <name type="scientific">Capsicum annuum</name>
    <name type="common">Capsicum pepper</name>
    <dbReference type="NCBI Taxonomy" id="4072"/>
    <lineage>
        <taxon>Eukaryota</taxon>
        <taxon>Viridiplantae</taxon>
        <taxon>Streptophyta</taxon>
        <taxon>Embryophyta</taxon>
        <taxon>Tracheophyta</taxon>
        <taxon>Spermatophyta</taxon>
        <taxon>Magnoliopsida</taxon>
        <taxon>eudicotyledons</taxon>
        <taxon>Gunneridae</taxon>
        <taxon>Pentapetalae</taxon>
        <taxon>asterids</taxon>
        <taxon>lamiids</taxon>
        <taxon>Solanales</taxon>
        <taxon>Solanaceae</taxon>
        <taxon>Solanoideae</taxon>
        <taxon>Capsiceae</taxon>
        <taxon>Capsicum</taxon>
    </lineage>
</organism>
<keyword evidence="1" id="KW-0853">WD repeat</keyword>
<keyword evidence="4" id="KW-1185">Reference proteome</keyword>
<dbReference type="PANTHER" id="PTHR46108">
    <property type="entry name" value="BLUE CHEESE"/>
    <property type="match status" value="1"/>
</dbReference>
<evidence type="ECO:0000256" key="2">
    <source>
        <dbReference type="SAM" id="Phobius"/>
    </source>
</evidence>
<evidence type="ECO:0000313" key="3">
    <source>
        <dbReference type="EMBL" id="PHT86777.1"/>
    </source>
</evidence>
<feature type="transmembrane region" description="Helical" evidence="2">
    <location>
        <begin position="54"/>
        <end position="72"/>
    </location>
</feature>
<keyword evidence="2" id="KW-0472">Membrane</keyword>
<keyword evidence="2" id="KW-1133">Transmembrane helix</keyword>
<gene>
    <name evidence="3" type="ORF">T459_08883</name>
</gene>
<dbReference type="EMBL" id="AYRZ02000003">
    <property type="protein sequence ID" value="PHT86777.1"/>
    <property type="molecule type" value="Genomic_DNA"/>
</dbReference>
<feature type="transmembrane region" description="Helical" evidence="2">
    <location>
        <begin position="143"/>
        <end position="161"/>
    </location>
</feature>
<reference evidence="3 4" key="1">
    <citation type="journal article" date="2014" name="Nat. Genet.">
        <title>Genome sequence of the hot pepper provides insights into the evolution of pungency in Capsicum species.</title>
        <authorList>
            <person name="Kim S."/>
            <person name="Park M."/>
            <person name="Yeom S.I."/>
            <person name="Kim Y.M."/>
            <person name="Lee J.M."/>
            <person name="Lee H.A."/>
            <person name="Seo E."/>
            <person name="Choi J."/>
            <person name="Cheong K."/>
            <person name="Kim K.T."/>
            <person name="Jung K."/>
            <person name="Lee G.W."/>
            <person name="Oh S.K."/>
            <person name="Bae C."/>
            <person name="Kim S.B."/>
            <person name="Lee H.Y."/>
            <person name="Kim S.Y."/>
            <person name="Kim M.S."/>
            <person name="Kang B.C."/>
            <person name="Jo Y.D."/>
            <person name="Yang H.B."/>
            <person name="Jeong H.J."/>
            <person name="Kang W.H."/>
            <person name="Kwon J.K."/>
            <person name="Shin C."/>
            <person name="Lim J.Y."/>
            <person name="Park J.H."/>
            <person name="Huh J.H."/>
            <person name="Kim J.S."/>
            <person name="Kim B.D."/>
            <person name="Cohen O."/>
            <person name="Paran I."/>
            <person name="Suh M.C."/>
            <person name="Lee S.B."/>
            <person name="Kim Y.K."/>
            <person name="Shin Y."/>
            <person name="Noh S.J."/>
            <person name="Park J."/>
            <person name="Seo Y.S."/>
            <person name="Kwon S.Y."/>
            <person name="Kim H.A."/>
            <person name="Park J.M."/>
            <person name="Kim H.J."/>
            <person name="Choi S.B."/>
            <person name="Bosland P.W."/>
            <person name="Reeves G."/>
            <person name="Jo S.H."/>
            <person name="Lee B.W."/>
            <person name="Cho H.T."/>
            <person name="Choi H.S."/>
            <person name="Lee M.S."/>
            <person name="Yu Y."/>
            <person name="Do Choi Y."/>
            <person name="Park B.S."/>
            <person name="van Deynze A."/>
            <person name="Ashrafi H."/>
            <person name="Hill T."/>
            <person name="Kim W.T."/>
            <person name="Pai H.S."/>
            <person name="Ahn H.K."/>
            <person name="Yeam I."/>
            <person name="Giovannoni J.J."/>
            <person name="Rose J.K."/>
            <person name="Sorensen I."/>
            <person name="Lee S.J."/>
            <person name="Kim R.W."/>
            <person name="Choi I.Y."/>
            <person name="Choi B.S."/>
            <person name="Lim J.S."/>
            <person name="Lee Y.H."/>
            <person name="Choi D."/>
        </authorList>
    </citation>
    <scope>NUCLEOTIDE SEQUENCE [LARGE SCALE GENOMIC DNA]</scope>
    <source>
        <strain evidence="4">cv. CM334</strain>
    </source>
</reference>
<evidence type="ECO:0000256" key="1">
    <source>
        <dbReference type="ARBA" id="ARBA00022574"/>
    </source>
</evidence>
<keyword evidence="2" id="KW-0812">Transmembrane</keyword>
<reference evidence="3 4" key="2">
    <citation type="journal article" date="2017" name="Genome Biol.">
        <title>New reference genome sequences of hot pepper reveal the massive evolution of plant disease-resistance genes by retroduplication.</title>
        <authorList>
            <person name="Kim S."/>
            <person name="Park J."/>
            <person name="Yeom S.I."/>
            <person name="Kim Y.M."/>
            <person name="Seo E."/>
            <person name="Kim K.T."/>
            <person name="Kim M.S."/>
            <person name="Lee J.M."/>
            <person name="Cheong K."/>
            <person name="Shin H.S."/>
            <person name="Kim S.B."/>
            <person name="Han K."/>
            <person name="Lee J."/>
            <person name="Park M."/>
            <person name="Lee H.A."/>
            <person name="Lee H.Y."/>
            <person name="Lee Y."/>
            <person name="Oh S."/>
            <person name="Lee J.H."/>
            <person name="Choi E."/>
            <person name="Choi E."/>
            <person name="Lee S.E."/>
            <person name="Jeon J."/>
            <person name="Kim H."/>
            <person name="Choi G."/>
            <person name="Song H."/>
            <person name="Lee J."/>
            <person name="Lee S.C."/>
            <person name="Kwon J.K."/>
            <person name="Lee H.Y."/>
            <person name="Koo N."/>
            <person name="Hong Y."/>
            <person name="Kim R.W."/>
            <person name="Kang W.H."/>
            <person name="Huh J.H."/>
            <person name="Kang B.C."/>
            <person name="Yang T.J."/>
            <person name="Lee Y.H."/>
            <person name="Bennetzen J.L."/>
            <person name="Choi D."/>
        </authorList>
    </citation>
    <scope>NUCLEOTIDE SEQUENCE [LARGE SCALE GENOMIC DNA]</scope>
    <source>
        <strain evidence="4">cv. CM334</strain>
    </source>
</reference>
<evidence type="ECO:0000313" key="4">
    <source>
        <dbReference type="Proteomes" id="UP000222542"/>
    </source>
</evidence>
<sequence>MRLATSGRYLVDMMERLILTEDLASEDVSLAPFVEMNMSKGWECFNPSALGKDLGYLLLVILLFFGFSSKIYSSHRQRRMMFQKLDTIKGKAFAYAYLNGKLRYTVRLGYSPSPDGKSLQEIIGTPIACVQISDLSWKLRSCYLFEVVLFPGSICFMYILGRGYRGLFQDKDLLQFVPNQACGGGSMVILGSLDADLPLAPNPQKPNNVGKSGSVQCNRSGFVWDLDKLGNLSLQLSSKKLIFAFDGTSTVLLRAFGTYSVLNLVDPMSAAASPIGGIPRFGRLIGYLYLQALCYRMLETCRITGNTICLLSSCTDECHYLTCNCLKSLSRLPHMRLRSLNQRSSIVPERHCLLPRLSMREALKTLLCPNSGVGSHGNMDDFSVPKDSLSHIFELENTEMPTETSNGIILSNADMVEHVLLDWTVWVTTPIPIQIALLGFLEDLVSMHWYRNHNLAILHRINLFQHLLVTLQRGDVEVPMVAKLAVLLGVILEDGFLSSELELVVRFVIMTFDPPELTSRYQITRESMGKHIIIRNMLLEMLIDLQVMIKSEDLLDQWHKIVSSKLVTYFLDEAVHPTSMRWVMTLLGVCLVSSPTFALKFRSSGGYQGLARILPSFNDSLIYKVGVTSVEDKVREERLRWFGHVMRRGMDAPVRRCERLALDGFRRSRGRPKKYWREMIRHDMELLQLTEGMTLDRKIRAGVVAELADDNTDIIVELQGEALMHKTYAAWMMGSEASTPAAATSVLRFMVDLAKMRLPFAAVCRRADFLKAASTFIFLVSSSFEISFLAAPAVKWQKVFCNIGREELK</sequence>
<proteinExistence type="predicted"/>
<protein>
    <submittedName>
        <fullName evidence="3">Uncharacterized protein</fullName>
    </submittedName>
</protein>
<dbReference type="Gramene" id="PHT86777">
    <property type="protein sequence ID" value="PHT86777"/>
    <property type="gene ID" value="T459_08883"/>
</dbReference>
<dbReference type="AlphaFoldDB" id="A0A2G2ZXR0"/>
<dbReference type="Proteomes" id="UP000222542">
    <property type="component" value="Unassembled WGS sequence"/>
</dbReference>
<accession>A0A2G2ZXR0</accession>
<comment type="caution">
    <text evidence="3">The sequence shown here is derived from an EMBL/GenBank/DDBJ whole genome shotgun (WGS) entry which is preliminary data.</text>
</comment>